<dbReference type="GO" id="GO:0003677">
    <property type="term" value="F:DNA binding"/>
    <property type="evidence" value="ECO:0007669"/>
    <property type="project" value="UniProtKB-KW"/>
</dbReference>
<dbReference type="Pfam" id="PF03466">
    <property type="entry name" value="LysR_substrate"/>
    <property type="match status" value="1"/>
</dbReference>
<keyword evidence="2" id="KW-0805">Transcription regulation</keyword>
<evidence type="ECO:0000256" key="3">
    <source>
        <dbReference type="ARBA" id="ARBA00023125"/>
    </source>
</evidence>
<evidence type="ECO:0000313" key="9">
    <source>
        <dbReference type="Proteomes" id="UP000321154"/>
    </source>
</evidence>
<dbReference type="PANTHER" id="PTHR30579">
    <property type="entry name" value="TRANSCRIPTIONAL REGULATOR"/>
    <property type="match status" value="1"/>
</dbReference>
<comment type="similarity">
    <text evidence="1">Belongs to the LysR transcriptional regulatory family.</text>
</comment>
<keyword evidence="3" id="KW-0238">DNA-binding</keyword>
<dbReference type="Proteomes" id="UP000321154">
    <property type="component" value="Unassembled WGS sequence"/>
</dbReference>
<dbReference type="InterPro" id="IPR017685">
    <property type="entry name" value="ArgP"/>
</dbReference>
<reference evidence="7 9" key="1">
    <citation type="submission" date="2019-07" db="EMBL/GenBank/DDBJ databases">
        <title>Whole genome shotgun sequence of Frigoribacterium faeni NBRC 103066.</title>
        <authorList>
            <person name="Hosoyama A."/>
            <person name="Uohara A."/>
            <person name="Ohji S."/>
            <person name="Ichikawa N."/>
        </authorList>
    </citation>
    <scope>NUCLEOTIDE SEQUENCE [LARGE SCALE GENOMIC DNA]</scope>
    <source>
        <strain evidence="7 9">NBRC 103066</strain>
    </source>
</reference>
<feature type="domain" description="HTH lysR-type" evidence="6">
    <location>
        <begin position="4"/>
        <end position="60"/>
    </location>
</feature>
<reference evidence="8 10" key="2">
    <citation type="submission" date="2020-07" db="EMBL/GenBank/DDBJ databases">
        <title>Sequencing the genomes of 1000 actinobacteria strains.</title>
        <authorList>
            <person name="Klenk H.-P."/>
        </authorList>
    </citation>
    <scope>NUCLEOTIDE SEQUENCE [LARGE SCALE GENOMIC DNA]</scope>
    <source>
        <strain evidence="8 10">DSM 10309</strain>
    </source>
</reference>
<organism evidence="8 10">
    <name type="scientific">Frigoribacterium faeni</name>
    <dbReference type="NCBI Taxonomy" id="145483"/>
    <lineage>
        <taxon>Bacteria</taxon>
        <taxon>Bacillati</taxon>
        <taxon>Actinomycetota</taxon>
        <taxon>Actinomycetes</taxon>
        <taxon>Micrococcales</taxon>
        <taxon>Microbacteriaceae</taxon>
        <taxon>Frigoribacterium</taxon>
    </lineage>
</organism>
<keyword evidence="9" id="KW-1185">Reference proteome</keyword>
<dbReference type="InterPro" id="IPR050176">
    <property type="entry name" value="LTTR"/>
</dbReference>
<dbReference type="InterPro" id="IPR036388">
    <property type="entry name" value="WH-like_DNA-bd_sf"/>
</dbReference>
<evidence type="ECO:0000256" key="2">
    <source>
        <dbReference type="ARBA" id="ARBA00023015"/>
    </source>
</evidence>
<comment type="caution">
    <text evidence="8">The sequence shown here is derived from an EMBL/GenBank/DDBJ whole genome shotgun (WGS) entry which is preliminary data.</text>
</comment>
<accession>A0A7W3JH84</accession>
<dbReference type="NCBIfam" id="NF002964">
    <property type="entry name" value="PRK03635.1"/>
    <property type="match status" value="1"/>
</dbReference>
<dbReference type="SUPFAM" id="SSF53850">
    <property type="entry name" value="Periplasmic binding protein-like II"/>
    <property type="match status" value="1"/>
</dbReference>
<evidence type="ECO:0000313" key="7">
    <source>
        <dbReference type="EMBL" id="GEK82236.1"/>
    </source>
</evidence>
<dbReference type="Proteomes" id="UP000522688">
    <property type="component" value="Unassembled WGS sequence"/>
</dbReference>
<evidence type="ECO:0000256" key="5">
    <source>
        <dbReference type="ARBA" id="ARBA00023163"/>
    </source>
</evidence>
<dbReference type="GO" id="GO:0003700">
    <property type="term" value="F:DNA-binding transcription factor activity"/>
    <property type="evidence" value="ECO:0007669"/>
    <property type="project" value="InterPro"/>
</dbReference>
<dbReference type="InterPro" id="IPR000847">
    <property type="entry name" value="LysR_HTH_N"/>
</dbReference>
<evidence type="ECO:0000259" key="6">
    <source>
        <dbReference type="PROSITE" id="PS50931"/>
    </source>
</evidence>
<proteinExistence type="inferred from homology"/>
<evidence type="ECO:0000313" key="8">
    <source>
        <dbReference type="EMBL" id="MBA8812749.1"/>
    </source>
</evidence>
<dbReference type="EMBL" id="BJUV01000004">
    <property type="protein sequence ID" value="GEK82236.1"/>
    <property type="molecule type" value="Genomic_DNA"/>
</dbReference>
<dbReference type="PANTHER" id="PTHR30579:SF2">
    <property type="entry name" value="HTH-TYPE TRANSCRIPTIONAL REGULATOR ARGP"/>
    <property type="match status" value="1"/>
</dbReference>
<dbReference type="Gene3D" id="3.40.190.290">
    <property type="match status" value="1"/>
</dbReference>
<dbReference type="InterPro" id="IPR036390">
    <property type="entry name" value="WH_DNA-bd_sf"/>
</dbReference>
<dbReference type="AlphaFoldDB" id="A0A7W3JH84"/>
<sequence>MTRFTMDQLDTLRAVVDEGGFEAAARRLHMTQSAVSQRIKQLERASGQVLLRRSTPVAPTAAGDVVLRYARQVDLLAAEALSELGGAEPSASPTTLAIAVNADSSATWFLEALAGMPPQLPVVFDLRRADQQHTAALLRSGDVLAAVTSTREAVQGCSSEALGTMRYRAVASPGYRDRWLGGVADVSRLDGAPMLVFDRTDELQHDFVRSAVGYDPRSPRHHVPASADFARAAVLGLGWGMLPEAQAMPEIDAGGLVELAPDRPVDVALFWQRWTLGSPALDALTESVRTTARTALHQRP</sequence>
<keyword evidence="5" id="KW-0804">Transcription</keyword>
<evidence type="ECO:0000256" key="1">
    <source>
        <dbReference type="ARBA" id="ARBA00009437"/>
    </source>
</evidence>
<keyword evidence="4" id="KW-0010">Activator</keyword>
<dbReference type="SUPFAM" id="SSF46785">
    <property type="entry name" value="Winged helix' DNA-binding domain"/>
    <property type="match status" value="1"/>
</dbReference>
<dbReference type="InterPro" id="IPR005119">
    <property type="entry name" value="LysR_subst-bd"/>
</dbReference>
<dbReference type="NCBIfam" id="NF009888">
    <property type="entry name" value="PRK13348.1"/>
    <property type="match status" value="1"/>
</dbReference>
<dbReference type="PRINTS" id="PR00039">
    <property type="entry name" value="HTHLYSR"/>
</dbReference>
<evidence type="ECO:0000313" key="10">
    <source>
        <dbReference type="Proteomes" id="UP000522688"/>
    </source>
</evidence>
<dbReference type="EMBL" id="JACGWW010000001">
    <property type="protein sequence ID" value="MBA8812749.1"/>
    <property type="molecule type" value="Genomic_DNA"/>
</dbReference>
<dbReference type="Pfam" id="PF00126">
    <property type="entry name" value="HTH_1"/>
    <property type="match status" value="1"/>
</dbReference>
<dbReference type="OrthoDB" id="3252676at2"/>
<protein>
    <submittedName>
        <fullName evidence="8">LysR family transcriptional regulator (Chromosome initiation inhibitor)</fullName>
    </submittedName>
    <submittedName>
        <fullName evidence="7">Transcriptional regulator ArgP</fullName>
    </submittedName>
</protein>
<dbReference type="RefSeq" id="WP_146852751.1">
    <property type="nucleotide sequence ID" value="NZ_BAAAHR010000002.1"/>
</dbReference>
<gene>
    <name evidence="7" type="primary">iciA</name>
    <name evidence="8" type="ORF">FB463_000973</name>
    <name evidence="7" type="ORF">FFA01_05450</name>
</gene>
<dbReference type="Gene3D" id="1.10.10.10">
    <property type="entry name" value="Winged helix-like DNA-binding domain superfamily/Winged helix DNA-binding domain"/>
    <property type="match status" value="1"/>
</dbReference>
<dbReference type="NCBIfam" id="TIGR03298">
    <property type="entry name" value="argP"/>
    <property type="match status" value="1"/>
</dbReference>
<name>A0A7W3JH84_9MICO</name>
<dbReference type="PROSITE" id="PS50931">
    <property type="entry name" value="HTH_LYSR"/>
    <property type="match status" value="1"/>
</dbReference>
<evidence type="ECO:0000256" key="4">
    <source>
        <dbReference type="ARBA" id="ARBA00023159"/>
    </source>
</evidence>